<dbReference type="GeneID" id="38938007"/>
<gene>
    <name evidence="1" type="ORF">HC235_03600</name>
</gene>
<organism evidence="1 2">
    <name type="scientific">Pyrobaculum arsenaticum</name>
    <dbReference type="NCBI Taxonomy" id="121277"/>
    <lineage>
        <taxon>Archaea</taxon>
        <taxon>Thermoproteota</taxon>
        <taxon>Thermoprotei</taxon>
        <taxon>Thermoproteales</taxon>
        <taxon>Thermoproteaceae</taxon>
        <taxon>Pyrobaculum</taxon>
    </lineage>
</organism>
<protein>
    <submittedName>
        <fullName evidence="1">Uncharacterized protein</fullName>
    </submittedName>
</protein>
<reference evidence="1 2" key="1">
    <citation type="journal article" date="2020" name="Nat. Commun.">
        <title>The structures of two archaeal type IV pili illuminate evolutionary relationships.</title>
        <authorList>
            <person name="Wang F."/>
            <person name="Baquero D.P."/>
            <person name="Su Z."/>
            <person name="Beltran L.C."/>
            <person name="Prangishvili D."/>
            <person name="Krupovic M."/>
            <person name="Egelman E.H."/>
        </authorList>
    </citation>
    <scope>NUCLEOTIDE SEQUENCE [LARGE SCALE GENOMIC DNA]</scope>
    <source>
        <strain evidence="1 2">2GA</strain>
    </source>
</reference>
<proteinExistence type="predicted"/>
<dbReference type="Proteomes" id="UP000554766">
    <property type="component" value="Unassembled WGS sequence"/>
</dbReference>
<evidence type="ECO:0000313" key="2">
    <source>
        <dbReference type="Proteomes" id="UP000554766"/>
    </source>
</evidence>
<accession>A0A7L4P8J9</accession>
<name>A0A7L4P8J9_9CREN</name>
<comment type="caution">
    <text evidence="1">The sequence shown here is derived from an EMBL/GenBank/DDBJ whole genome shotgun (WGS) entry which is preliminary data.</text>
</comment>
<evidence type="ECO:0000313" key="1">
    <source>
        <dbReference type="EMBL" id="NYR15052.1"/>
    </source>
</evidence>
<dbReference type="AlphaFoldDB" id="A0A7L4P8J9"/>
<keyword evidence="2" id="KW-1185">Reference proteome</keyword>
<dbReference type="RefSeq" id="WP_128867366.1">
    <property type="nucleotide sequence ID" value="NZ_JAAVJF010000001.1"/>
</dbReference>
<dbReference type="EMBL" id="JAAVJF010000001">
    <property type="protein sequence ID" value="NYR15052.1"/>
    <property type="molecule type" value="Genomic_DNA"/>
</dbReference>
<sequence length="64" mass="7500">MLTRKPNFWSEYWIPYDRVANFWRLKKLGADVSYLAYLAALIVALRQKPLPRLLATLYGLITSI</sequence>